<reference evidence="1" key="1">
    <citation type="submission" date="2020-05" db="EMBL/GenBank/DDBJ databases">
        <title>Large-scale comparative analyses of tick genomes elucidate their genetic diversity and vector capacities.</title>
        <authorList>
            <person name="Jia N."/>
            <person name="Wang J."/>
            <person name="Shi W."/>
            <person name="Du L."/>
            <person name="Sun Y."/>
            <person name="Zhan W."/>
            <person name="Jiang J."/>
            <person name="Wang Q."/>
            <person name="Zhang B."/>
            <person name="Ji P."/>
            <person name="Sakyi L.B."/>
            <person name="Cui X."/>
            <person name="Yuan T."/>
            <person name="Jiang B."/>
            <person name="Yang W."/>
            <person name="Lam T.T.-Y."/>
            <person name="Chang Q."/>
            <person name="Ding S."/>
            <person name="Wang X."/>
            <person name="Zhu J."/>
            <person name="Ruan X."/>
            <person name="Zhao L."/>
            <person name="Wei J."/>
            <person name="Que T."/>
            <person name="Du C."/>
            <person name="Cheng J."/>
            <person name="Dai P."/>
            <person name="Han X."/>
            <person name="Huang E."/>
            <person name="Gao Y."/>
            <person name="Liu J."/>
            <person name="Shao H."/>
            <person name="Ye R."/>
            <person name="Li L."/>
            <person name="Wei W."/>
            <person name="Wang X."/>
            <person name="Wang C."/>
            <person name="Yang T."/>
            <person name="Huo Q."/>
            <person name="Li W."/>
            <person name="Guo W."/>
            <person name="Chen H."/>
            <person name="Zhou L."/>
            <person name="Ni X."/>
            <person name="Tian J."/>
            <person name="Zhou Y."/>
            <person name="Sheng Y."/>
            <person name="Liu T."/>
            <person name="Pan Y."/>
            <person name="Xia L."/>
            <person name="Li J."/>
            <person name="Zhao F."/>
            <person name="Cao W."/>
        </authorList>
    </citation>
    <scope>NUCLEOTIDE SEQUENCE</scope>
    <source>
        <strain evidence="1">Hyas-2018</strain>
    </source>
</reference>
<sequence>MANRTTTHQDAKLFRDFMNRLNLQWPGDPPPSVNALSVLISLAFKWQMTIWMKVRLANDPATGQRRRVILSEGNQDEIVFLNINHKLLLQRDTYVDYWKSHYEILYGDDDVSRHHAVTEMYESATLQGHVIETLLAVLRRHPKSPLSTTVGKLGNYTGERLSSSAWLQFLREHVSHHSNGSLSEETDVLVSDTFFLESIGGLFVKYSDADIIRQLSWEFVQLFALTIDKTPLVIAFAGTWYAMPYVSVYCTRYVEAVYRPLLASVYVRQHMSVDDRRALDSDMAGLVNAVIEKVNGSSWLEEQGKREATEKLRALSTTIWPPEEYFSDDVLEKRYLYLQSPKGASFFANWLESYVALRNPNETELYADTYNLHHMMSFLLFDYDYLTNDVYVAISALTNPVYYPRGSRSMFYGGLGFLYASQLLKSIDNIGRRVRANGTITEPWPLSEKGKLEIQRHCQEAIYDVSFLSNLGALEVAHGRFLETLAVDGGKVVTRSYTEEQVFFLTVCRILCELPASEFATTSCNALLRNSPEFAAAFDCPYGSRMNPTEKCRYYA</sequence>
<gene>
    <name evidence="1" type="ORF">HPB50_009929</name>
</gene>
<dbReference type="Proteomes" id="UP000821845">
    <property type="component" value="Chromosome 5"/>
</dbReference>
<keyword evidence="2" id="KW-1185">Reference proteome</keyword>
<evidence type="ECO:0000313" key="1">
    <source>
        <dbReference type="EMBL" id="KAH6930121.1"/>
    </source>
</evidence>
<evidence type="ECO:0000313" key="2">
    <source>
        <dbReference type="Proteomes" id="UP000821845"/>
    </source>
</evidence>
<comment type="caution">
    <text evidence="1">The sequence shown here is derived from an EMBL/GenBank/DDBJ whole genome shotgun (WGS) entry which is preliminary data.</text>
</comment>
<protein>
    <submittedName>
        <fullName evidence="1">Uncharacterized protein</fullName>
    </submittedName>
</protein>
<dbReference type="EMBL" id="CM023485">
    <property type="protein sequence ID" value="KAH6930121.1"/>
    <property type="molecule type" value="Genomic_DNA"/>
</dbReference>
<accession>A0ACB7S5B5</accession>
<proteinExistence type="predicted"/>
<organism evidence="1 2">
    <name type="scientific">Hyalomma asiaticum</name>
    <name type="common">Tick</name>
    <dbReference type="NCBI Taxonomy" id="266040"/>
    <lineage>
        <taxon>Eukaryota</taxon>
        <taxon>Metazoa</taxon>
        <taxon>Ecdysozoa</taxon>
        <taxon>Arthropoda</taxon>
        <taxon>Chelicerata</taxon>
        <taxon>Arachnida</taxon>
        <taxon>Acari</taxon>
        <taxon>Parasitiformes</taxon>
        <taxon>Ixodida</taxon>
        <taxon>Ixodoidea</taxon>
        <taxon>Ixodidae</taxon>
        <taxon>Hyalomminae</taxon>
        <taxon>Hyalomma</taxon>
    </lineage>
</organism>
<name>A0ACB7S5B5_HYAAI</name>